<dbReference type="Pfam" id="PF00440">
    <property type="entry name" value="TetR_N"/>
    <property type="match status" value="1"/>
</dbReference>
<feature type="DNA-binding region" description="H-T-H motif" evidence="2">
    <location>
        <begin position="38"/>
        <end position="57"/>
    </location>
</feature>
<dbReference type="PROSITE" id="PS50977">
    <property type="entry name" value="HTH_TETR_2"/>
    <property type="match status" value="1"/>
</dbReference>
<dbReference type="EMBL" id="CP038436">
    <property type="protein sequence ID" value="QBX54940.1"/>
    <property type="molecule type" value="Genomic_DNA"/>
</dbReference>
<dbReference type="GO" id="GO:0000976">
    <property type="term" value="F:transcription cis-regulatory region binding"/>
    <property type="evidence" value="ECO:0007669"/>
    <property type="project" value="TreeGrafter"/>
</dbReference>
<dbReference type="Gene3D" id="1.10.10.60">
    <property type="entry name" value="Homeodomain-like"/>
    <property type="match status" value="1"/>
</dbReference>
<dbReference type="InterPro" id="IPR041678">
    <property type="entry name" value="TetR_C_16"/>
</dbReference>
<dbReference type="PRINTS" id="PR00455">
    <property type="entry name" value="HTHTETR"/>
</dbReference>
<organism evidence="4 5">
    <name type="scientific">Nocardioides seonyuensis</name>
    <dbReference type="NCBI Taxonomy" id="2518371"/>
    <lineage>
        <taxon>Bacteria</taxon>
        <taxon>Bacillati</taxon>
        <taxon>Actinomycetota</taxon>
        <taxon>Actinomycetes</taxon>
        <taxon>Propionibacteriales</taxon>
        <taxon>Nocardioidaceae</taxon>
        <taxon>Nocardioides</taxon>
    </lineage>
</organism>
<dbReference type="InterPro" id="IPR009057">
    <property type="entry name" value="Homeodomain-like_sf"/>
</dbReference>
<proteinExistence type="predicted"/>
<evidence type="ECO:0000256" key="1">
    <source>
        <dbReference type="ARBA" id="ARBA00023125"/>
    </source>
</evidence>
<feature type="domain" description="HTH tetR-type" evidence="3">
    <location>
        <begin position="15"/>
        <end position="75"/>
    </location>
</feature>
<dbReference type="OrthoDB" id="3210235at2"/>
<gene>
    <name evidence="4" type="ORF">EXE58_05375</name>
</gene>
<protein>
    <submittedName>
        <fullName evidence="4">TetR/AcrR family transcriptional regulator</fullName>
    </submittedName>
</protein>
<keyword evidence="1 2" id="KW-0238">DNA-binding</keyword>
<reference evidence="4 5" key="1">
    <citation type="submission" date="2019-03" db="EMBL/GenBank/DDBJ databases">
        <title>Three New Species of Nocardioides, Nocardioides euryhalodurans sp. nov., Nocardioides seonyuensis sp. nov. and Nocardioides eburneoflavus sp. nov. Iolated from Soil.</title>
        <authorList>
            <person name="Roh S.G."/>
            <person name="Lee C."/>
            <person name="Kim M.-K."/>
            <person name="Kim S.B."/>
        </authorList>
    </citation>
    <scope>NUCLEOTIDE SEQUENCE [LARGE SCALE GENOMIC DNA]</scope>
    <source>
        <strain evidence="4 5">MMS17-SY207-3</strain>
    </source>
</reference>
<evidence type="ECO:0000259" key="3">
    <source>
        <dbReference type="PROSITE" id="PS50977"/>
    </source>
</evidence>
<evidence type="ECO:0000313" key="5">
    <source>
        <dbReference type="Proteomes" id="UP000294853"/>
    </source>
</evidence>
<accession>A0A4P7IE13</accession>
<dbReference type="InterPro" id="IPR050109">
    <property type="entry name" value="HTH-type_TetR-like_transc_reg"/>
</dbReference>
<dbReference type="KEGG" id="nsn:EXE58_05375"/>
<dbReference type="InterPro" id="IPR036271">
    <property type="entry name" value="Tet_transcr_reg_TetR-rel_C_sf"/>
</dbReference>
<dbReference type="GO" id="GO:0003700">
    <property type="term" value="F:DNA-binding transcription factor activity"/>
    <property type="evidence" value="ECO:0007669"/>
    <property type="project" value="TreeGrafter"/>
</dbReference>
<dbReference type="PANTHER" id="PTHR30055:SF235">
    <property type="entry name" value="TRANSCRIPTIONAL REGULATORY PROTEIN"/>
    <property type="match status" value="1"/>
</dbReference>
<dbReference type="Gene3D" id="1.10.357.10">
    <property type="entry name" value="Tetracycline Repressor, domain 2"/>
    <property type="match status" value="1"/>
</dbReference>
<dbReference type="SUPFAM" id="SSF48498">
    <property type="entry name" value="Tetracyclin repressor-like, C-terminal domain"/>
    <property type="match status" value="1"/>
</dbReference>
<dbReference type="SUPFAM" id="SSF46689">
    <property type="entry name" value="Homeodomain-like"/>
    <property type="match status" value="1"/>
</dbReference>
<dbReference type="PANTHER" id="PTHR30055">
    <property type="entry name" value="HTH-TYPE TRANSCRIPTIONAL REGULATOR RUTR"/>
    <property type="match status" value="1"/>
</dbReference>
<name>A0A4P7IE13_9ACTN</name>
<keyword evidence="5" id="KW-1185">Reference proteome</keyword>
<sequence>MSQARPSRGRRPGAPDTRAEVLAAARDSFAAKGFAGTTIRAVAAAAGVDPALVHHYFGSKDDLFLAALALPVDPREVLAPVVAQGPDGAGERLLRAFLSVWEDPEMQAPLLAVARSAIGPDGGRLVSQGFIPVVVGPVLGSLVRDRADVRVPLVASQVLGLILTRYVLRVPAMVAIPADDLVAQMGPVLQHYLTGDLD</sequence>
<dbReference type="Proteomes" id="UP000294853">
    <property type="component" value="Chromosome"/>
</dbReference>
<dbReference type="RefSeq" id="WP_135266908.1">
    <property type="nucleotide sequence ID" value="NZ_CP038436.1"/>
</dbReference>
<dbReference type="AlphaFoldDB" id="A0A4P7IE13"/>
<evidence type="ECO:0000256" key="2">
    <source>
        <dbReference type="PROSITE-ProRule" id="PRU00335"/>
    </source>
</evidence>
<dbReference type="InterPro" id="IPR001647">
    <property type="entry name" value="HTH_TetR"/>
</dbReference>
<dbReference type="Pfam" id="PF17920">
    <property type="entry name" value="TetR_C_16"/>
    <property type="match status" value="1"/>
</dbReference>
<evidence type="ECO:0000313" key="4">
    <source>
        <dbReference type="EMBL" id="QBX54940.1"/>
    </source>
</evidence>